<comment type="similarity">
    <text evidence="2">Belongs to the EamA transporter family.</text>
</comment>
<keyword evidence="9" id="KW-1185">Reference proteome</keyword>
<evidence type="ECO:0000256" key="1">
    <source>
        <dbReference type="ARBA" id="ARBA00004141"/>
    </source>
</evidence>
<feature type="transmembrane region" description="Helical" evidence="6">
    <location>
        <begin position="155"/>
        <end position="173"/>
    </location>
</feature>
<sequence>MPLFPVLTMLTFSQRLTNLTSRIPGHVYLWLAIPIFGSASAVTRKITEIGAEHFVGGHNPISYCNVLFTGNLCALLVLIALHRHQWSRNTWRQISRREWLGLVAVAILSGALAPGLIFQALSLTPVTNVLLLGRLEPPLTLALSIWLLRERLNRWEILGSIVAFTGVVLTIVLQTDRSHMATVAGLQVGLGELMAVSGAICLSVATIVAKKYLTHVPLGIHNTMRTGLGTIVYFWLALWMYGAEHFTGVLSPFLWQWMLLYGTVIVVIGQSLWNAGLRNSSIATASLVGSFAPIVGILAAYLILGEMPTRAQYIGGMVILLGLFLGRVGIKARTERLNRMGVNSIETEQEIEARMGFRGI</sequence>
<dbReference type="InterPro" id="IPR050638">
    <property type="entry name" value="AA-Vitamin_Transporters"/>
</dbReference>
<feature type="transmembrane region" description="Helical" evidence="6">
    <location>
        <begin position="225"/>
        <end position="242"/>
    </location>
</feature>
<dbReference type="KEGG" id="cmp:Cha6605_6216"/>
<name>K9UQG3_CHAP6</name>
<evidence type="ECO:0000256" key="2">
    <source>
        <dbReference type="ARBA" id="ARBA00007362"/>
    </source>
</evidence>
<feature type="domain" description="EamA" evidence="7">
    <location>
        <begin position="190"/>
        <end position="325"/>
    </location>
</feature>
<dbReference type="PANTHER" id="PTHR32322">
    <property type="entry name" value="INNER MEMBRANE TRANSPORTER"/>
    <property type="match status" value="1"/>
</dbReference>
<dbReference type="GO" id="GO:0016020">
    <property type="term" value="C:membrane"/>
    <property type="evidence" value="ECO:0007669"/>
    <property type="project" value="UniProtKB-SubCell"/>
</dbReference>
<dbReference type="InterPro" id="IPR037185">
    <property type="entry name" value="EmrE-like"/>
</dbReference>
<evidence type="ECO:0000256" key="5">
    <source>
        <dbReference type="ARBA" id="ARBA00023136"/>
    </source>
</evidence>
<keyword evidence="4 6" id="KW-1133">Transmembrane helix</keyword>
<feature type="transmembrane region" description="Helical" evidence="6">
    <location>
        <begin position="254"/>
        <end position="273"/>
    </location>
</feature>
<organism evidence="8 9">
    <name type="scientific">Chamaesiphon minutus (strain ATCC 27169 / PCC 6605)</name>
    <dbReference type="NCBI Taxonomy" id="1173020"/>
    <lineage>
        <taxon>Bacteria</taxon>
        <taxon>Bacillati</taxon>
        <taxon>Cyanobacteriota</taxon>
        <taxon>Cyanophyceae</taxon>
        <taxon>Gomontiellales</taxon>
        <taxon>Chamaesiphonaceae</taxon>
        <taxon>Chamaesiphon</taxon>
    </lineage>
</organism>
<feature type="transmembrane region" description="Helical" evidence="6">
    <location>
        <begin position="310"/>
        <end position="330"/>
    </location>
</feature>
<dbReference type="Pfam" id="PF00892">
    <property type="entry name" value="EamA"/>
    <property type="match status" value="2"/>
</dbReference>
<dbReference type="PATRIC" id="fig|1173020.3.peg.7119"/>
<evidence type="ECO:0000256" key="4">
    <source>
        <dbReference type="ARBA" id="ARBA00022989"/>
    </source>
</evidence>
<dbReference type="PANTHER" id="PTHR32322:SF2">
    <property type="entry name" value="EAMA DOMAIN-CONTAINING PROTEIN"/>
    <property type="match status" value="1"/>
</dbReference>
<dbReference type="HOGENOM" id="CLU_067329_0_0_3"/>
<gene>
    <name evidence="8" type="ORF">Cha6605_6216</name>
</gene>
<feature type="transmembrane region" description="Helical" evidence="6">
    <location>
        <begin position="193"/>
        <end position="213"/>
    </location>
</feature>
<dbReference type="InterPro" id="IPR000620">
    <property type="entry name" value="EamA_dom"/>
</dbReference>
<keyword evidence="3 6" id="KW-0812">Transmembrane</keyword>
<feature type="transmembrane region" description="Helical" evidence="6">
    <location>
        <begin position="129"/>
        <end position="148"/>
    </location>
</feature>
<evidence type="ECO:0000256" key="6">
    <source>
        <dbReference type="SAM" id="Phobius"/>
    </source>
</evidence>
<evidence type="ECO:0000259" key="7">
    <source>
        <dbReference type="Pfam" id="PF00892"/>
    </source>
</evidence>
<evidence type="ECO:0000313" key="9">
    <source>
        <dbReference type="Proteomes" id="UP000010366"/>
    </source>
</evidence>
<comment type="subcellular location">
    <subcellularLocation>
        <location evidence="1">Membrane</location>
        <topology evidence="1">Multi-pass membrane protein</topology>
    </subcellularLocation>
</comment>
<geneLocation type="plasmid" evidence="8 9">
    <name>pCHA6605.01</name>
</geneLocation>
<evidence type="ECO:0000256" key="3">
    <source>
        <dbReference type="ARBA" id="ARBA00022692"/>
    </source>
</evidence>
<dbReference type="AlphaFoldDB" id="K9UQG3"/>
<keyword evidence="5 6" id="KW-0472">Membrane</keyword>
<feature type="transmembrane region" description="Helical" evidence="6">
    <location>
        <begin position="60"/>
        <end position="81"/>
    </location>
</feature>
<protein>
    <submittedName>
        <fullName evidence="8">DMT(Drug/metabolite transporter) superfamily permease</fullName>
    </submittedName>
</protein>
<dbReference type="SUPFAM" id="SSF103481">
    <property type="entry name" value="Multidrug resistance efflux transporter EmrE"/>
    <property type="match status" value="2"/>
</dbReference>
<feature type="transmembrane region" description="Helical" evidence="6">
    <location>
        <begin position="102"/>
        <end position="123"/>
    </location>
</feature>
<evidence type="ECO:0000313" key="8">
    <source>
        <dbReference type="EMBL" id="AFY97045.1"/>
    </source>
</evidence>
<dbReference type="OrthoDB" id="505666at2"/>
<reference evidence="8 9" key="1">
    <citation type="submission" date="2012-05" db="EMBL/GenBank/DDBJ databases">
        <title>Noncontiguous Finished plasmid 1 of genome of Chamaesiphon sp. PCC 6605.</title>
        <authorList>
            <consortium name="US DOE Joint Genome Institute"/>
            <person name="Gugger M."/>
            <person name="Coursin T."/>
            <person name="Rippka R."/>
            <person name="Tandeau De Marsac N."/>
            <person name="Huntemann M."/>
            <person name="Wei C.-L."/>
            <person name="Han J."/>
            <person name="Detter J.C."/>
            <person name="Han C."/>
            <person name="Tapia R."/>
            <person name="Chen A."/>
            <person name="Kyrpides N."/>
            <person name="Mavromatis K."/>
            <person name="Markowitz V."/>
            <person name="Szeto E."/>
            <person name="Ivanova N."/>
            <person name="Pagani I."/>
            <person name="Pati A."/>
            <person name="Goodwin L."/>
            <person name="Nordberg H.P."/>
            <person name="Cantor M.N."/>
            <person name="Hua S.X."/>
            <person name="Woyke T."/>
            <person name="Kerfeld C.A."/>
        </authorList>
    </citation>
    <scope>NUCLEOTIDE SEQUENCE [LARGE SCALE GENOMIC DNA]</scope>
    <source>
        <strain evidence="9">ATCC 27169 / PCC 6605</strain>
        <plasmid evidence="9">Plasmid pCHA6605.01</plasmid>
    </source>
</reference>
<keyword evidence="8" id="KW-0614">Plasmid</keyword>
<feature type="transmembrane region" description="Helical" evidence="6">
    <location>
        <begin position="285"/>
        <end position="304"/>
    </location>
</feature>
<dbReference type="EMBL" id="CP003601">
    <property type="protein sequence ID" value="AFY97045.1"/>
    <property type="molecule type" value="Genomic_DNA"/>
</dbReference>
<proteinExistence type="inferred from homology"/>
<dbReference type="Proteomes" id="UP000010366">
    <property type="component" value="Plasmid pCHA6605.01"/>
</dbReference>
<feature type="domain" description="EamA" evidence="7">
    <location>
        <begin position="50"/>
        <end position="171"/>
    </location>
</feature>
<accession>K9UQG3</accession>
<dbReference type="eggNOG" id="COG0697">
    <property type="taxonomic scope" value="Bacteria"/>
</dbReference>